<proteinExistence type="predicted"/>
<reference evidence="2 3" key="1">
    <citation type="submission" date="2013-12" db="EMBL/GenBank/DDBJ databases">
        <authorList>
            <person name="Zelazny A."/>
            <person name="Olivier K."/>
            <person name="Holland S."/>
            <person name="Lenaerts A."/>
            <person name="Ordway D."/>
            <person name="DeGroote M.A."/>
            <person name="Parker T."/>
            <person name="Sizemore C."/>
            <person name="Tallon L.J."/>
            <person name="Sadzewicz L.K."/>
            <person name="Sengamalay N."/>
            <person name="Fraser C.M."/>
            <person name="Hine E."/>
            <person name="Shefchek K.A."/>
            <person name="Das S.P."/>
            <person name="Tettelin H."/>
        </authorList>
    </citation>
    <scope>NUCLEOTIDE SEQUENCE [LARGE SCALE GENOMIC DNA]</scope>
    <source>
        <strain evidence="2 3">1956</strain>
    </source>
</reference>
<name>X8CL25_MYCIT</name>
<protein>
    <submittedName>
        <fullName evidence="2">Uncharacterized protein</fullName>
    </submittedName>
</protein>
<organism evidence="2 3">
    <name type="scientific">Mycobacterium intracellulare 1956</name>
    <dbReference type="NCBI Taxonomy" id="1299331"/>
    <lineage>
        <taxon>Bacteria</taxon>
        <taxon>Bacillati</taxon>
        <taxon>Actinomycetota</taxon>
        <taxon>Actinomycetes</taxon>
        <taxon>Mycobacteriales</taxon>
        <taxon>Mycobacteriaceae</taxon>
        <taxon>Mycobacterium</taxon>
        <taxon>Mycobacterium avium complex (MAC)</taxon>
    </lineage>
</organism>
<dbReference type="AlphaFoldDB" id="X8CL25"/>
<keyword evidence="1" id="KW-1133">Transmembrane helix</keyword>
<feature type="transmembrane region" description="Helical" evidence="1">
    <location>
        <begin position="18"/>
        <end position="38"/>
    </location>
</feature>
<comment type="caution">
    <text evidence="2">The sequence shown here is derived from an EMBL/GenBank/DDBJ whole genome shotgun (WGS) entry which is preliminary data.</text>
</comment>
<keyword evidence="1" id="KW-0472">Membrane</keyword>
<dbReference type="PATRIC" id="fig|1299331.3.peg.4209"/>
<gene>
    <name evidence="2" type="ORF">I550_4311</name>
</gene>
<evidence type="ECO:0000313" key="3">
    <source>
        <dbReference type="Proteomes" id="UP000020825"/>
    </source>
</evidence>
<keyword evidence="1" id="KW-0812">Transmembrane</keyword>
<sequence>MEGSPVQINDPRVPPYKVYTFVVVVVLAVIFTLVYIQFRAASRRRPS</sequence>
<evidence type="ECO:0000313" key="2">
    <source>
        <dbReference type="EMBL" id="EUA56153.1"/>
    </source>
</evidence>
<dbReference type="Proteomes" id="UP000020825">
    <property type="component" value="Unassembled WGS sequence"/>
</dbReference>
<accession>X8CL25</accession>
<dbReference type="EMBL" id="JAOG01000002">
    <property type="protein sequence ID" value="EUA56153.1"/>
    <property type="molecule type" value="Genomic_DNA"/>
</dbReference>
<evidence type="ECO:0000256" key="1">
    <source>
        <dbReference type="SAM" id="Phobius"/>
    </source>
</evidence>